<evidence type="ECO:0000259" key="9">
    <source>
        <dbReference type="Pfam" id="PF20791"/>
    </source>
</evidence>
<feature type="domain" description="Acyl-ACP thioesterase N-terminal hotdog" evidence="8">
    <location>
        <begin position="5"/>
        <end position="128"/>
    </location>
</feature>
<evidence type="ECO:0008006" key="12">
    <source>
        <dbReference type="Google" id="ProtNLM"/>
    </source>
</evidence>
<dbReference type="SUPFAM" id="SSF54637">
    <property type="entry name" value="Thioesterase/thiol ester dehydrase-isomerase"/>
    <property type="match status" value="2"/>
</dbReference>
<keyword evidence="4" id="KW-0276">Fatty acid metabolism</keyword>
<comment type="similarity">
    <text evidence="1">Belongs to the acyl-ACP thioesterase family.</text>
</comment>
<dbReference type="InterPro" id="IPR029069">
    <property type="entry name" value="HotDog_dom_sf"/>
</dbReference>
<evidence type="ECO:0000256" key="6">
    <source>
        <dbReference type="ARBA" id="ARBA00023098"/>
    </source>
</evidence>
<keyword evidence="3" id="KW-0378">Hydrolase</keyword>
<evidence type="ECO:0000256" key="1">
    <source>
        <dbReference type="ARBA" id="ARBA00006500"/>
    </source>
</evidence>
<keyword evidence="7" id="KW-0275">Fatty acid biosynthesis</keyword>
<evidence type="ECO:0000313" key="11">
    <source>
        <dbReference type="Proteomes" id="UP000830055"/>
    </source>
</evidence>
<dbReference type="Proteomes" id="UP000830055">
    <property type="component" value="Chromosome"/>
</dbReference>
<dbReference type="InterPro" id="IPR002864">
    <property type="entry name" value="Acyl-ACP_thioesterase_NHD"/>
</dbReference>
<dbReference type="PANTHER" id="PTHR31727:SF6">
    <property type="entry name" value="OLEOYL-ACYL CARRIER PROTEIN THIOESTERASE 1, CHLOROPLASTIC"/>
    <property type="match status" value="1"/>
</dbReference>
<gene>
    <name evidence="10" type="ORF">DPPLL_27980</name>
</gene>
<dbReference type="Pfam" id="PF01643">
    <property type="entry name" value="Acyl-ACP_TE"/>
    <property type="match status" value="1"/>
</dbReference>
<evidence type="ECO:0000256" key="2">
    <source>
        <dbReference type="ARBA" id="ARBA00022516"/>
    </source>
</evidence>
<evidence type="ECO:0000256" key="4">
    <source>
        <dbReference type="ARBA" id="ARBA00022832"/>
    </source>
</evidence>
<accession>A0ABN6M6C2</accession>
<dbReference type="Gene3D" id="3.10.129.10">
    <property type="entry name" value="Hotdog Thioesterase"/>
    <property type="match status" value="1"/>
</dbReference>
<keyword evidence="11" id="KW-1185">Reference proteome</keyword>
<reference evidence="10 11" key="1">
    <citation type="submission" date="2022-01" db="EMBL/GenBank/DDBJ databases">
        <title>Desulfofustis limnae sp. nov., a novel mesophilic sulfate-reducing bacterium isolated from marsh soil.</title>
        <authorList>
            <person name="Watanabe M."/>
            <person name="Takahashi A."/>
            <person name="Kojima H."/>
            <person name="Fukui M."/>
        </authorList>
    </citation>
    <scope>NUCLEOTIDE SEQUENCE [LARGE SCALE GENOMIC DNA]</scope>
    <source>
        <strain evidence="10 11">PPLL</strain>
    </source>
</reference>
<evidence type="ECO:0000256" key="7">
    <source>
        <dbReference type="ARBA" id="ARBA00023160"/>
    </source>
</evidence>
<evidence type="ECO:0000259" key="8">
    <source>
        <dbReference type="Pfam" id="PF01643"/>
    </source>
</evidence>
<feature type="domain" description="Acyl-ACP thioesterase-like C-terminal" evidence="9">
    <location>
        <begin position="156"/>
        <end position="206"/>
    </location>
</feature>
<evidence type="ECO:0000256" key="5">
    <source>
        <dbReference type="ARBA" id="ARBA00022946"/>
    </source>
</evidence>
<evidence type="ECO:0000256" key="3">
    <source>
        <dbReference type="ARBA" id="ARBA00022801"/>
    </source>
</evidence>
<dbReference type="EMBL" id="AP025516">
    <property type="protein sequence ID" value="BDD88433.1"/>
    <property type="molecule type" value="Genomic_DNA"/>
</dbReference>
<protein>
    <recommendedName>
        <fullName evidence="12">Acyl-ACP thioesterase</fullName>
    </recommendedName>
</protein>
<evidence type="ECO:0000313" key="10">
    <source>
        <dbReference type="EMBL" id="BDD88433.1"/>
    </source>
</evidence>
<proteinExistence type="inferred from homology"/>
<dbReference type="Pfam" id="PF20791">
    <property type="entry name" value="Acyl-ACP_TE_C"/>
    <property type="match status" value="1"/>
</dbReference>
<dbReference type="PANTHER" id="PTHR31727">
    <property type="entry name" value="OLEOYL-ACYL CARRIER PROTEIN THIOESTERASE 1, CHLOROPLASTIC"/>
    <property type="match status" value="1"/>
</dbReference>
<dbReference type="InterPro" id="IPR049427">
    <property type="entry name" value="Acyl-ACP_TE_C"/>
</dbReference>
<keyword evidence="6" id="KW-0443">Lipid metabolism</keyword>
<keyword evidence="5" id="KW-0809">Transit peptide</keyword>
<name>A0ABN6M6C2_9BACT</name>
<dbReference type="CDD" id="cd00586">
    <property type="entry name" value="4HBT"/>
    <property type="match status" value="1"/>
</dbReference>
<dbReference type="InterPro" id="IPR045023">
    <property type="entry name" value="FATA/B"/>
</dbReference>
<keyword evidence="2" id="KW-0444">Lipid biosynthesis</keyword>
<sequence length="253" mass="28482">MKIEKTQTVQVSDVATDRKLRLDALFSIFQEMAVRHTQRVGLSLHELLESGHTWVLSRAVVRIEELPLLDETIIVTTWSRGVRRFKGFREFVIDRHGHAVIAASTLWVYLDTRKGRPTRVPDNYEARYGLVSDQAVDGAIEELLFPALDRPDYQLTVATRISDYDVNGHVNNAVMLQYLETAIYRYHGSETAVAGISLVFQREIPLSVREVTVAVQQIPEGCLFTIGAGEAQFVTGSATLQAVVSQDNRPHYD</sequence>
<dbReference type="RefSeq" id="WP_284151801.1">
    <property type="nucleotide sequence ID" value="NZ_AP025516.1"/>
</dbReference>
<organism evidence="10 11">
    <name type="scientific">Desulfofustis limnaeus</name>
    <dbReference type="NCBI Taxonomy" id="2740163"/>
    <lineage>
        <taxon>Bacteria</taxon>
        <taxon>Pseudomonadati</taxon>
        <taxon>Thermodesulfobacteriota</taxon>
        <taxon>Desulfobulbia</taxon>
        <taxon>Desulfobulbales</taxon>
        <taxon>Desulfocapsaceae</taxon>
        <taxon>Desulfofustis</taxon>
    </lineage>
</organism>